<reference evidence="3" key="1">
    <citation type="submission" date="2020-03" db="EMBL/GenBank/DDBJ databases">
        <title>Draft Genome Sequence of Cylindrodendrum hubeiense.</title>
        <authorList>
            <person name="Buettner E."/>
            <person name="Kellner H."/>
        </authorList>
    </citation>
    <scope>NUCLEOTIDE SEQUENCE</scope>
    <source>
        <strain evidence="3">IHI 201604</strain>
    </source>
</reference>
<gene>
    <name evidence="3" type="ORF">G7Z17_g4549</name>
</gene>
<protein>
    <submittedName>
        <fullName evidence="3">Uncharacterized protein</fullName>
    </submittedName>
</protein>
<proteinExistence type="predicted"/>
<comment type="caution">
    <text evidence="3">The sequence shown here is derived from an EMBL/GenBank/DDBJ whole genome shotgun (WGS) entry which is preliminary data.</text>
</comment>
<evidence type="ECO:0000313" key="3">
    <source>
        <dbReference type="EMBL" id="KAF7552110.1"/>
    </source>
</evidence>
<dbReference type="Proteomes" id="UP000722485">
    <property type="component" value="Unassembled WGS sequence"/>
</dbReference>
<keyword evidence="1" id="KW-0175">Coiled coil</keyword>
<dbReference type="AlphaFoldDB" id="A0A9P5HIX1"/>
<evidence type="ECO:0000256" key="1">
    <source>
        <dbReference type="SAM" id="Coils"/>
    </source>
</evidence>
<feature type="coiled-coil region" evidence="1">
    <location>
        <begin position="80"/>
        <end position="146"/>
    </location>
</feature>
<name>A0A9P5HIX1_9HYPO</name>
<evidence type="ECO:0000313" key="4">
    <source>
        <dbReference type="Proteomes" id="UP000722485"/>
    </source>
</evidence>
<evidence type="ECO:0000256" key="2">
    <source>
        <dbReference type="SAM" id="MobiDB-lite"/>
    </source>
</evidence>
<feature type="region of interest" description="Disordered" evidence="2">
    <location>
        <begin position="170"/>
        <end position="193"/>
    </location>
</feature>
<feature type="compositionally biased region" description="Polar residues" evidence="2">
    <location>
        <begin position="179"/>
        <end position="188"/>
    </location>
</feature>
<keyword evidence="4" id="KW-1185">Reference proteome</keyword>
<sequence>MGSPVHQNHVSDALIPVTLTLSQVSHAVARKPAVSERARICTNGIMEPELTSRWLLEMTVFFWEGNSYADHVQGMRPHERISLESEKAVLEDQLSHLEHAYQLQRGRAEQEVNELKALLDDRNETLDALRQSLYQSQRKAEQLQLDLTAARSQEALADELQARMEQIFHGRTDNEAPENAQSRQTQPSLEHGQARAKLAANSNAALGIRQNDDDDDDDDQEQHHNKDTMVAMERERDEAHVLCKELQAALDHTTRVKGELGTELEKERVGARALQASLAKLQPKDTGLKRLCISTPEKNTSTISKLFTYLADQAESLHVIDDRHFDLLGVTTAMAATLNNDVTCRHLHRFRCEGPMNKWVCYQRVEDYGPRAEECSRNESRRLECVKHDGQCMFIKVVWHGGEKKFEFRNCPRISRTQKD</sequence>
<accession>A0A9P5HIX1</accession>
<dbReference type="EMBL" id="JAANBB010000066">
    <property type="protein sequence ID" value="KAF7552110.1"/>
    <property type="molecule type" value="Genomic_DNA"/>
</dbReference>
<organism evidence="3 4">
    <name type="scientific">Cylindrodendrum hubeiense</name>
    <dbReference type="NCBI Taxonomy" id="595255"/>
    <lineage>
        <taxon>Eukaryota</taxon>
        <taxon>Fungi</taxon>
        <taxon>Dikarya</taxon>
        <taxon>Ascomycota</taxon>
        <taxon>Pezizomycotina</taxon>
        <taxon>Sordariomycetes</taxon>
        <taxon>Hypocreomycetidae</taxon>
        <taxon>Hypocreales</taxon>
        <taxon>Nectriaceae</taxon>
        <taxon>Cylindrodendrum</taxon>
    </lineage>
</organism>